<sequence>MCGSVHASVHRFRSGKEDPSLAQARRSFVEPQRNASGATFPGRDGEVRIHLPSHLGHHKHSLPDPRKHTLATARFPAPTPHYFTPGTPSPFFLSTPSITPSLLYLNTLTPFPLFTPPPCHPFLMLIQLFTPTL</sequence>
<gene>
    <name evidence="2" type="ORF">E2C01_028889</name>
</gene>
<dbReference type="Proteomes" id="UP000324222">
    <property type="component" value="Unassembled WGS sequence"/>
</dbReference>
<evidence type="ECO:0000256" key="1">
    <source>
        <dbReference type="SAM" id="MobiDB-lite"/>
    </source>
</evidence>
<name>A0A5B7EQG3_PORTR</name>
<comment type="caution">
    <text evidence="2">The sequence shown here is derived from an EMBL/GenBank/DDBJ whole genome shotgun (WGS) entry which is preliminary data.</text>
</comment>
<accession>A0A5B7EQG3</accession>
<organism evidence="2 3">
    <name type="scientific">Portunus trituberculatus</name>
    <name type="common">Swimming crab</name>
    <name type="synonym">Neptunus trituberculatus</name>
    <dbReference type="NCBI Taxonomy" id="210409"/>
    <lineage>
        <taxon>Eukaryota</taxon>
        <taxon>Metazoa</taxon>
        <taxon>Ecdysozoa</taxon>
        <taxon>Arthropoda</taxon>
        <taxon>Crustacea</taxon>
        <taxon>Multicrustacea</taxon>
        <taxon>Malacostraca</taxon>
        <taxon>Eumalacostraca</taxon>
        <taxon>Eucarida</taxon>
        <taxon>Decapoda</taxon>
        <taxon>Pleocyemata</taxon>
        <taxon>Brachyura</taxon>
        <taxon>Eubrachyura</taxon>
        <taxon>Portunoidea</taxon>
        <taxon>Portunidae</taxon>
        <taxon>Portuninae</taxon>
        <taxon>Portunus</taxon>
    </lineage>
</organism>
<keyword evidence="3" id="KW-1185">Reference proteome</keyword>
<dbReference type="EMBL" id="VSRR010003282">
    <property type="protein sequence ID" value="MPC35466.1"/>
    <property type="molecule type" value="Genomic_DNA"/>
</dbReference>
<proteinExistence type="predicted"/>
<dbReference type="AlphaFoldDB" id="A0A5B7EQG3"/>
<evidence type="ECO:0000313" key="2">
    <source>
        <dbReference type="EMBL" id="MPC35466.1"/>
    </source>
</evidence>
<evidence type="ECO:0000313" key="3">
    <source>
        <dbReference type="Proteomes" id="UP000324222"/>
    </source>
</evidence>
<reference evidence="2 3" key="1">
    <citation type="submission" date="2019-05" db="EMBL/GenBank/DDBJ databases">
        <title>Another draft genome of Portunus trituberculatus and its Hox gene families provides insights of decapod evolution.</title>
        <authorList>
            <person name="Jeong J.-H."/>
            <person name="Song I."/>
            <person name="Kim S."/>
            <person name="Choi T."/>
            <person name="Kim D."/>
            <person name="Ryu S."/>
            <person name="Kim W."/>
        </authorList>
    </citation>
    <scope>NUCLEOTIDE SEQUENCE [LARGE SCALE GENOMIC DNA]</scope>
    <source>
        <tissue evidence="2">Muscle</tissue>
    </source>
</reference>
<feature type="region of interest" description="Disordered" evidence="1">
    <location>
        <begin position="1"/>
        <end position="46"/>
    </location>
</feature>
<protein>
    <submittedName>
        <fullName evidence="2">Uncharacterized protein</fullName>
    </submittedName>
</protein>